<comment type="caution">
    <text evidence="3">The sequence shown here is derived from an EMBL/GenBank/DDBJ whole genome shotgun (WGS) entry which is preliminary data.</text>
</comment>
<feature type="transmembrane region" description="Helical" evidence="2">
    <location>
        <begin position="15"/>
        <end position="34"/>
    </location>
</feature>
<evidence type="ECO:0000256" key="2">
    <source>
        <dbReference type="SAM" id="Phobius"/>
    </source>
</evidence>
<accession>A0A2T7G3Q6</accession>
<reference evidence="3 4" key="1">
    <citation type="submission" date="2018-04" db="EMBL/GenBank/DDBJ databases">
        <title>Pelagivirga bohaiensis gen. nov., sp. nov., a bacterium isolated from the Bohai Sea.</title>
        <authorList>
            <person name="Ji X."/>
        </authorList>
    </citation>
    <scope>NUCLEOTIDE SEQUENCE [LARGE SCALE GENOMIC DNA]</scope>
    <source>
        <strain evidence="3 4">BH-SD19</strain>
    </source>
</reference>
<gene>
    <name evidence="3" type="ORF">DC366_15935</name>
</gene>
<feature type="compositionally biased region" description="Polar residues" evidence="1">
    <location>
        <begin position="58"/>
        <end position="67"/>
    </location>
</feature>
<evidence type="ECO:0000256" key="1">
    <source>
        <dbReference type="SAM" id="MobiDB-lite"/>
    </source>
</evidence>
<dbReference type="Proteomes" id="UP000244446">
    <property type="component" value="Unassembled WGS sequence"/>
</dbReference>
<dbReference type="AlphaFoldDB" id="A0A2T7G3Q6"/>
<name>A0A2T7G3Q6_9RHOB</name>
<keyword evidence="4" id="KW-1185">Reference proteome</keyword>
<keyword evidence="2" id="KW-0812">Transmembrane</keyword>
<evidence type="ECO:0000313" key="4">
    <source>
        <dbReference type="Proteomes" id="UP000244446"/>
    </source>
</evidence>
<sequence>MEAEMPNNILSKITLGKWIALAVVLAAIAFVLLIQFTSFQIPKSVTEGRSKPQDPAGIQSQGSTETRTNLDEVNDIIRGKKGNARSEGVGNDN</sequence>
<keyword evidence="2" id="KW-0472">Membrane</keyword>
<evidence type="ECO:0000313" key="3">
    <source>
        <dbReference type="EMBL" id="PVA09047.1"/>
    </source>
</evidence>
<protein>
    <submittedName>
        <fullName evidence="3">Uncharacterized protein</fullName>
    </submittedName>
</protein>
<keyword evidence="2" id="KW-1133">Transmembrane helix</keyword>
<organism evidence="3 4">
    <name type="scientific">Pelagivirga sediminicola</name>
    <dbReference type="NCBI Taxonomy" id="2170575"/>
    <lineage>
        <taxon>Bacteria</taxon>
        <taxon>Pseudomonadati</taxon>
        <taxon>Pseudomonadota</taxon>
        <taxon>Alphaproteobacteria</taxon>
        <taxon>Rhodobacterales</taxon>
        <taxon>Paracoccaceae</taxon>
        <taxon>Pelagivirga</taxon>
    </lineage>
</organism>
<proteinExistence type="predicted"/>
<feature type="region of interest" description="Disordered" evidence="1">
    <location>
        <begin position="45"/>
        <end position="93"/>
    </location>
</feature>
<dbReference type="EMBL" id="QCYH01000012">
    <property type="protein sequence ID" value="PVA09047.1"/>
    <property type="molecule type" value="Genomic_DNA"/>
</dbReference>